<dbReference type="RefSeq" id="WP_353865978.1">
    <property type="nucleotide sequence ID" value="NZ_CP088295.1"/>
</dbReference>
<dbReference type="CDD" id="cd06442">
    <property type="entry name" value="DPM1_like"/>
    <property type="match status" value="1"/>
</dbReference>
<dbReference type="InterPro" id="IPR039528">
    <property type="entry name" value="DPM1-like"/>
</dbReference>
<dbReference type="InterPro" id="IPR001173">
    <property type="entry name" value="Glyco_trans_2-like"/>
</dbReference>
<name>A0ABY5PLH0_9ACTN</name>
<accession>A0ABY5PLH0</accession>
<evidence type="ECO:0000313" key="5">
    <source>
        <dbReference type="EMBL" id="UUY05533.1"/>
    </source>
</evidence>
<keyword evidence="2" id="KW-0328">Glycosyltransferase</keyword>
<reference evidence="6" key="1">
    <citation type="submission" date="2021-11" db="EMBL/GenBank/DDBJ databases">
        <title>Cultivation dependent microbiological survey of springs from the worlds oldest radium mine currently devoted to the extraction of radon-saturated water.</title>
        <authorList>
            <person name="Kapinusova G."/>
            <person name="Smrhova T."/>
            <person name="Strejcek M."/>
            <person name="Suman J."/>
            <person name="Jani K."/>
            <person name="Pajer P."/>
            <person name="Uhlik O."/>
        </authorList>
    </citation>
    <scope>NUCLEOTIDE SEQUENCE [LARGE SCALE GENOMIC DNA]</scope>
    <source>
        <strain evidence="6">J379</strain>
    </source>
</reference>
<dbReference type="PANTHER" id="PTHR43398">
    <property type="entry name" value="DOLICHOL-PHOSPHATE MANNOSYLTRANSFERASE SUBUNIT 1"/>
    <property type="match status" value="1"/>
</dbReference>
<proteinExistence type="inferred from homology"/>
<sequence>MPSAWVILPTYNEAENVERLVAAVLAALDDAPVDGHVLVVDDDSPDGTGAIADGLAAADPRVVVRHNGPKHGLGRAYLAGFRQALAAGADLLVEMDCDFSHDPADLPRLLAPVLAGTADVALGSRYVEGGAIEDWGPARRLISAGGSRYARMVLGVDVRDLTGGFKCFSADVLRAIDLDGVRANGYVFQIEMTFRALRAGYVVAEVPIVFRDRRLGASKMTARVALEAAWKVPALRLAAGVRRRRAARAGTGRAHR</sequence>
<evidence type="ECO:0000313" key="6">
    <source>
        <dbReference type="Proteomes" id="UP001058860"/>
    </source>
</evidence>
<evidence type="ECO:0000256" key="1">
    <source>
        <dbReference type="ARBA" id="ARBA00006739"/>
    </source>
</evidence>
<evidence type="ECO:0000256" key="3">
    <source>
        <dbReference type="ARBA" id="ARBA00022679"/>
    </source>
</evidence>
<dbReference type="Proteomes" id="UP001058860">
    <property type="component" value="Chromosome"/>
</dbReference>
<evidence type="ECO:0000256" key="2">
    <source>
        <dbReference type="ARBA" id="ARBA00022676"/>
    </source>
</evidence>
<evidence type="ECO:0000259" key="4">
    <source>
        <dbReference type="Pfam" id="PF00535"/>
    </source>
</evidence>
<keyword evidence="6" id="KW-1185">Reference proteome</keyword>
<organism evidence="5 6">
    <name type="scientific">Svornostia abyssi</name>
    <dbReference type="NCBI Taxonomy" id="2898438"/>
    <lineage>
        <taxon>Bacteria</taxon>
        <taxon>Bacillati</taxon>
        <taxon>Actinomycetota</taxon>
        <taxon>Thermoleophilia</taxon>
        <taxon>Solirubrobacterales</taxon>
        <taxon>Baekduiaceae</taxon>
        <taxon>Svornostia</taxon>
    </lineage>
</organism>
<dbReference type="Gene3D" id="3.90.550.10">
    <property type="entry name" value="Spore Coat Polysaccharide Biosynthesis Protein SpsA, Chain A"/>
    <property type="match status" value="1"/>
</dbReference>
<feature type="domain" description="Glycosyltransferase 2-like" evidence="4">
    <location>
        <begin position="6"/>
        <end position="175"/>
    </location>
</feature>
<comment type="similarity">
    <text evidence="1">Belongs to the glycosyltransferase 2 family.</text>
</comment>
<protein>
    <submittedName>
        <fullName evidence="5">Polyprenol monophosphomannose synthase</fullName>
    </submittedName>
</protein>
<dbReference type="SUPFAM" id="SSF53448">
    <property type="entry name" value="Nucleotide-diphospho-sugar transferases"/>
    <property type="match status" value="1"/>
</dbReference>
<dbReference type="InterPro" id="IPR029044">
    <property type="entry name" value="Nucleotide-diphossugar_trans"/>
</dbReference>
<keyword evidence="3" id="KW-0808">Transferase</keyword>
<dbReference type="Pfam" id="PF00535">
    <property type="entry name" value="Glycos_transf_2"/>
    <property type="match status" value="1"/>
</dbReference>
<dbReference type="EMBL" id="CP088295">
    <property type="protein sequence ID" value="UUY05533.1"/>
    <property type="molecule type" value="Genomic_DNA"/>
</dbReference>
<dbReference type="PANTHER" id="PTHR43398:SF1">
    <property type="entry name" value="DOLICHOL-PHOSPHATE MANNOSYLTRANSFERASE SUBUNIT 1"/>
    <property type="match status" value="1"/>
</dbReference>
<gene>
    <name evidence="5" type="ORF">LRS13_08445</name>
</gene>